<keyword evidence="1" id="KW-0812">Transmembrane</keyword>
<dbReference type="EMBL" id="FUYJ01000001">
    <property type="protein sequence ID" value="SKA89787.1"/>
    <property type="molecule type" value="Genomic_DNA"/>
</dbReference>
<dbReference type="Proteomes" id="UP000190042">
    <property type="component" value="Unassembled WGS sequence"/>
</dbReference>
<dbReference type="InterPro" id="IPR002798">
    <property type="entry name" value="SpoIIM-like"/>
</dbReference>
<feature type="transmembrane region" description="Helical" evidence="1">
    <location>
        <begin position="62"/>
        <end position="83"/>
    </location>
</feature>
<keyword evidence="1" id="KW-1133">Transmembrane helix</keyword>
<protein>
    <submittedName>
        <fullName evidence="2">Stage II sporulation protein M</fullName>
    </submittedName>
</protein>
<feature type="transmembrane region" description="Helical" evidence="1">
    <location>
        <begin position="128"/>
        <end position="147"/>
    </location>
</feature>
<evidence type="ECO:0000313" key="2">
    <source>
        <dbReference type="EMBL" id="SKA89787.1"/>
    </source>
</evidence>
<keyword evidence="3" id="KW-1185">Reference proteome</keyword>
<evidence type="ECO:0000256" key="1">
    <source>
        <dbReference type="SAM" id="Phobius"/>
    </source>
</evidence>
<dbReference type="Pfam" id="PF01944">
    <property type="entry name" value="SpoIIM"/>
    <property type="match status" value="1"/>
</dbReference>
<feature type="transmembrane region" description="Helical" evidence="1">
    <location>
        <begin position="12"/>
        <end position="34"/>
    </location>
</feature>
<name>A0A1T4XJV6_9BACL</name>
<proteinExistence type="predicted"/>
<accession>A0A1T4XJV6</accession>
<feature type="transmembrane region" description="Helical" evidence="1">
    <location>
        <begin position="90"/>
        <end position="108"/>
    </location>
</feature>
<sequence length="201" mass="22646">MPNIINKALFKRAIKFFIFAASITILAAIITYIINPDLKEVMKGIDSRASEQVKEATGVDKVWSYIVNNGFMVPFQMFILALIPIQFLCFLNIITTVSLPGILFGVALQSDFGKGFEIILSSLPHYVFEVFALCLLAAALFELNRVIRANIKSIFKKDRLGLSFIKPFLATIRTYAFFVLPIIILAALLETYIADFLYNLF</sequence>
<organism evidence="2 3">
    <name type="scientific">Sporosarcina newyorkensis</name>
    <dbReference type="NCBI Taxonomy" id="759851"/>
    <lineage>
        <taxon>Bacteria</taxon>
        <taxon>Bacillati</taxon>
        <taxon>Bacillota</taxon>
        <taxon>Bacilli</taxon>
        <taxon>Bacillales</taxon>
        <taxon>Caryophanaceae</taxon>
        <taxon>Sporosarcina</taxon>
    </lineage>
</organism>
<evidence type="ECO:0000313" key="3">
    <source>
        <dbReference type="Proteomes" id="UP000190042"/>
    </source>
</evidence>
<keyword evidence="1" id="KW-0472">Membrane</keyword>
<dbReference type="RefSeq" id="WP_078816673.1">
    <property type="nucleotide sequence ID" value="NZ_FUYJ01000001.1"/>
</dbReference>
<dbReference type="AlphaFoldDB" id="A0A1T4XJV6"/>
<reference evidence="3" key="1">
    <citation type="submission" date="2017-02" db="EMBL/GenBank/DDBJ databases">
        <authorList>
            <person name="Varghese N."/>
            <person name="Submissions S."/>
        </authorList>
    </citation>
    <scope>NUCLEOTIDE SEQUENCE [LARGE SCALE GENOMIC DNA]</scope>
    <source>
        <strain evidence="3">DSM 23966</strain>
    </source>
</reference>
<gene>
    <name evidence="2" type="ORF">SAMN04244570_0882</name>
</gene>
<feature type="transmembrane region" description="Helical" evidence="1">
    <location>
        <begin position="168"/>
        <end position="189"/>
    </location>
</feature>